<dbReference type="Pfam" id="PF08327">
    <property type="entry name" value="AHSA1"/>
    <property type="match status" value="1"/>
</dbReference>
<dbReference type="EMBL" id="BAUU01000004">
    <property type="protein sequence ID" value="GAE29345.1"/>
    <property type="molecule type" value="Genomic_DNA"/>
</dbReference>
<dbReference type="AlphaFoldDB" id="W4QBF4"/>
<evidence type="ECO:0000256" key="1">
    <source>
        <dbReference type="ARBA" id="ARBA00006817"/>
    </source>
</evidence>
<evidence type="ECO:0000313" key="4">
    <source>
        <dbReference type="Proteomes" id="UP000018895"/>
    </source>
</evidence>
<dbReference type="STRING" id="1236971.JCM9152_697"/>
<reference evidence="3" key="1">
    <citation type="journal article" date="2014" name="Genome Announc.">
        <title>Draft Genome Sequences of Three Alkaliphilic Bacillus Strains, Bacillus wakoensis JCM 9140T, Bacillus akibai JCM 9157T, and Bacillus hemicellulosilyticus JCM 9152T.</title>
        <authorList>
            <person name="Yuki M."/>
            <person name="Oshima K."/>
            <person name="Suda W."/>
            <person name="Oshida Y."/>
            <person name="Kitamura K."/>
            <person name="Iida T."/>
            <person name="Hattori M."/>
            <person name="Ohkuma M."/>
        </authorList>
    </citation>
    <scope>NUCLEOTIDE SEQUENCE [LARGE SCALE GENOMIC DNA]</scope>
    <source>
        <strain evidence="3">JCM 9152</strain>
    </source>
</reference>
<feature type="domain" description="Activator of Hsp90 ATPase homologue 1/2-like C-terminal" evidence="2">
    <location>
        <begin position="12"/>
        <end position="129"/>
    </location>
</feature>
<sequence>MANIEQLQIVHAPATVVYKALTTAKGLSEVWTRDLTVHDQIGEVNEFHFGDNDLTKMQIVELTPSKRIEWLCTESDPEWVGTTISFELKEKGSKTDIILRHMNWKEVTDFYRFCNYNWAMFLYSLKTYCEEDTGLPYQDRKF</sequence>
<evidence type="ECO:0000313" key="3">
    <source>
        <dbReference type="EMBL" id="GAE29345.1"/>
    </source>
</evidence>
<comment type="similarity">
    <text evidence="1">Belongs to the AHA1 family.</text>
</comment>
<dbReference type="Proteomes" id="UP000018895">
    <property type="component" value="Unassembled WGS sequence"/>
</dbReference>
<organism evidence="3 4">
    <name type="scientific">Halalkalibacter hemicellulosilyticusJCM 9152</name>
    <dbReference type="NCBI Taxonomy" id="1236971"/>
    <lineage>
        <taxon>Bacteria</taxon>
        <taxon>Bacillati</taxon>
        <taxon>Bacillota</taxon>
        <taxon>Bacilli</taxon>
        <taxon>Bacillales</taxon>
        <taxon>Bacillaceae</taxon>
        <taxon>Halalkalibacter</taxon>
    </lineage>
</organism>
<keyword evidence="4" id="KW-1185">Reference proteome</keyword>
<evidence type="ECO:0000259" key="2">
    <source>
        <dbReference type="Pfam" id="PF08327"/>
    </source>
</evidence>
<dbReference type="Gene3D" id="3.30.530.20">
    <property type="match status" value="1"/>
</dbReference>
<dbReference type="InterPro" id="IPR023393">
    <property type="entry name" value="START-like_dom_sf"/>
</dbReference>
<dbReference type="InterPro" id="IPR013538">
    <property type="entry name" value="ASHA1/2-like_C"/>
</dbReference>
<comment type="caution">
    <text evidence="3">The sequence shown here is derived from an EMBL/GenBank/DDBJ whole genome shotgun (WGS) entry which is preliminary data.</text>
</comment>
<dbReference type="SUPFAM" id="SSF55961">
    <property type="entry name" value="Bet v1-like"/>
    <property type="match status" value="1"/>
</dbReference>
<protein>
    <submittedName>
        <fullName evidence="3">Aha1 domain protein</fullName>
    </submittedName>
</protein>
<dbReference type="RefSeq" id="WP_035340840.1">
    <property type="nucleotide sequence ID" value="NZ_BAUU01000004.1"/>
</dbReference>
<dbReference type="OrthoDB" id="287565at2"/>
<dbReference type="CDD" id="cd07814">
    <property type="entry name" value="SRPBCC_CalC_Aha1-like"/>
    <property type="match status" value="1"/>
</dbReference>
<name>W4QBF4_9BACI</name>
<gene>
    <name evidence="3" type="ORF">JCM9152_697</name>
</gene>
<accession>W4QBF4</accession>
<proteinExistence type="inferred from homology"/>